<evidence type="ECO:0000256" key="5">
    <source>
        <dbReference type="PROSITE-ProRule" id="PRU10141"/>
    </source>
</evidence>
<gene>
    <name evidence="8" type="primary">pknB_4</name>
    <name evidence="8" type="ORF">Pan14r_08700</name>
</gene>
<keyword evidence="3 8" id="KW-0418">Kinase</keyword>
<dbReference type="PROSITE" id="PS00108">
    <property type="entry name" value="PROTEIN_KINASE_ST"/>
    <property type="match status" value="1"/>
</dbReference>
<dbReference type="Gene3D" id="1.10.510.10">
    <property type="entry name" value="Transferase(Phosphotransferase) domain 1"/>
    <property type="match status" value="1"/>
</dbReference>
<protein>
    <submittedName>
        <fullName evidence="8">Serine/threonine-protein kinase PknB</fullName>
        <ecNumber evidence="8">2.7.11.1</ecNumber>
    </submittedName>
</protein>
<dbReference type="InterPro" id="IPR011009">
    <property type="entry name" value="Kinase-like_dom_sf"/>
</dbReference>
<evidence type="ECO:0000256" key="1">
    <source>
        <dbReference type="ARBA" id="ARBA00022679"/>
    </source>
</evidence>
<keyword evidence="9" id="KW-1185">Reference proteome</keyword>
<dbReference type="PROSITE" id="PS50011">
    <property type="entry name" value="PROTEIN_KINASE_DOM"/>
    <property type="match status" value="1"/>
</dbReference>
<feature type="region of interest" description="Disordered" evidence="6">
    <location>
        <begin position="67"/>
        <end position="92"/>
    </location>
</feature>
<reference evidence="8 9" key="1">
    <citation type="submission" date="2019-02" db="EMBL/GenBank/DDBJ databases">
        <title>Deep-cultivation of Planctomycetes and their phenomic and genomic characterization uncovers novel biology.</title>
        <authorList>
            <person name="Wiegand S."/>
            <person name="Jogler M."/>
            <person name="Boedeker C."/>
            <person name="Pinto D."/>
            <person name="Vollmers J."/>
            <person name="Rivas-Marin E."/>
            <person name="Kohn T."/>
            <person name="Peeters S.H."/>
            <person name="Heuer A."/>
            <person name="Rast P."/>
            <person name="Oberbeckmann S."/>
            <person name="Bunk B."/>
            <person name="Jeske O."/>
            <person name="Meyerdierks A."/>
            <person name="Storesund J.E."/>
            <person name="Kallscheuer N."/>
            <person name="Luecker S."/>
            <person name="Lage O.M."/>
            <person name="Pohl T."/>
            <person name="Merkel B.J."/>
            <person name="Hornburger P."/>
            <person name="Mueller R.-W."/>
            <person name="Bruemmer F."/>
            <person name="Labrenz M."/>
            <person name="Spormann A.M."/>
            <person name="Op Den Camp H."/>
            <person name="Overmann J."/>
            <person name="Amann R."/>
            <person name="Jetten M.S.M."/>
            <person name="Mascher T."/>
            <person name="Medema M.H."/>
            <person name="Devos D.P."/>
            <person name="Kaster A.-K."/>
            <person name="Ovreas L."/>
            <person name="Rohde M."/>
            <person name="Galperin M.Y."/>
            <person name="Jogler C."/>
        </authorList>
    </citation>
    <scope>NUCLEOTIDE SEQUENCE [LARGE SCALE GENOMIC DNA]</scope>
    <source>
        <strain evidence="8 9">Pan14r</strain>
    </source>
</reference>
<feature type="domain" description="Protein kinase" evidence="7">
    <location>
        <begin position="98"/>
        <end position="369"/>
    </location>
</feature>
<feature type="region of interest" description="Disordered" evidence="6">
    <location>
        <begin position="901"/>
        <end position="921"/>
    </location>
</feature>
<evidence type="ECO:0000313" key="9">
    <source>
        <dbReference type="Proteomes" id="UP000317238"/>
    </source>
</evidence>
<dbReference type="AlphaFoldDB" id="A0A5C5Y1U9"/>
<dbReference type="OrthoDB" id="6111975at2"/>
<evidence type="ECO:0000259" key="7">
    <source>
        <dbReference type="PROSITE" id="PS50011"/>
    </source>
</evidence>
<dbReference type="EC" id="2.7.11.1" evidence="8"/>
<keyword evidence="4 5" id="KW-0067">ATP-binding</keyword>
<dbReference type="Gene3D" id="1.10.10.1320">
    <property type="entry name" value="Anti-sigma factor, zinc-finger domain"/>
    <property type="match status" value="1"/>
</dbReference>
<evidence type="ECO:0000256" key="6">
    <source>
        <dbReference type="SAM" id="MobiDB-lite"/>
    </source>
</evidence>
<dbReference type="InterPro" id="IPR000719">
    <property type="entry name" value="Prot_kinase_dom"/>
</dbReference>
<dbReference type="GO" id="GO:0005524">
    <property type="term" value="F:ATP binding"/>
    <property type="evidence" value="ECO:0007669"/>
    <property type="project" value="UniProtKB-UniRule"/>
</dbReference>
<evidence type="ECO:0000256" key="4">
    <source>
        <dbReference type="ARBA" id="ARBA00022840"/>
    </source>
</evidence>
<dbReference type="InterPro" id="IPR041916">
    <property type="entry name" value="Anti_sigma_zinc_sf"/>
</dbReference>
<dbReference type="Gene3D" id="3.30.200.20">
    <property type="entry name" value="Phosphorylase Kinase, domain 1"/>
    <property type="match status" value="1"/>
</dbReference>
<dbReference type="Pfam" id="PF00069">
    <property type="entry name" value="Pkinase"/>
    <property type="match status" value="1"/>
</dbReference>
<feature type="compositionally biased region" description="Polar residues" evidence="6">
    <location>
        <begin position="67"/>
        <end position="86"/>
    </location>
</feature>
<dbReference type="EMBL" id="SJPL01000001">
    <property type="protein sequence ID" value="TWT68623.1"/>
    <property type="molecule type" value="Genomic_DNA"/>
</dbReference>
<sequence length="1255" mass="137431">MPEQTIVPEPTTHPSPTDLHAFGLGQLPPDEATAIERHISECEPCCETIADLSSADTFIELLRNSEQEPNAQTVDHQSGTANQSSAGVPEPLTQHPRYEIIDLIGKGGMGDVYKARHRKMERTVALKVINRGLVRKAEAVDRFHREVKAAAQLSHPNIVTSHDADHAGDFHFMVMEFVDGVDLSQVVKDRGALPVADACDYVRQAAIGLQHAHECGMVHRDIKPHNLMVTADGTIKILDFGLASLAPEAIPASDTVAVRSDLTAAGALMGTPDFISPEQATDARSVDIRSDIYSLGATFYFLLSGRPLFADGSVMEKLKGHAQFEPEPLNSLRDDVPTDLAIIISKMIAKDPEERFQTPVEVADALSKFKVAVAGGAVSASTEVEKAKPAFAALTLRRVPTLIALAFATVLAFGLLSVKGCGDPAQETQNAYTDLNSYLQTGKKTKHNTYSVNALNVLTDSSEGRKLLAKIDADSEELSFANFEDAGAKHAIDWAAALIHDDRVTPRQRELTVTVQHESGSYGPVGSAPSQFHLESVRIAKGGGFSGPKLVIGFAASDRAKDRQVVQETFQLKPGKRYEVDVDLVDVIDGSIDWIDLWRNGKEKAPEVPSGDDQPATAAASPSKPELKVTGKTVNKGTAGLPSLYDWNVKGRVVGDLKVRLLLAQHGKTEVMQEFDFEELPAELAGKVRLQIKDAATGADRKRKVNAILFVESPVPSRSTTINEDKGLSIDVEAPFSNTTQLANLEPIDPGQAELLLAVSYWKGDMTHDLSMESMTEATKDGNATFLFVTLEWSPANPDVTQLQGDWETVSVTENGKQLATENGFGGLLLQIRGNRFVITERTPTGDVSDVDSGRIEIDSTTTPKTIDLIDRDQPDQRSLGIYELEDGVLRICLVEQGGTDTPAGERIPDTKPLIRPTTFDSPAGSNVMFMELRRTQPDENEQTTGNIFDRTYINKDTVGLLVAHPRRILTRKSKVKEGLDQLFAKVAESEGLDIRNLRQIVAQLGPPPLSSRPIRNFFDEQIWTLILRFDEPVDVTSYIDNHAPGYTKAEHKGETYYQHDNRMEMWFPDDRTLVCAAERRILSLIDEPEGKGPMAARMGRADAVDDLLLEFDVRQAGPLLLESLPAEAQDPQVYPVIEQTIELLNRITLTAKQTSDTPILARVQANDAKTARTLHDQASVLLDKAKREWPQLGDKMRERPADKNTKLTSAFADEIDSVLPAIRLTVDEDQVLVRVEKEGGVDLAALLVVLMLID</sequence>
<dbReference type="SUPFAM" id="SSF56112">
    <property type="entry name" value="Protein kinase-like (PK-like)"/>
    <property type="match status" value="1"/>
</dbReference>
<dbReference type="InterPro" id="IPR017504">
    <property type="entry name" value="CHP03067_Planctomycetes"/>
</dbReference>
<name>A0A5C5Y1U9_9PLAN</name>
<dbReference type="RefSeq" id="WP_146438420.1">
    <property type="nucleotide sequence ID" value="NZ_SJPL01000001.1"/>
</dbReference>
<proteinExistence type="predicted"/>
<feature type="region of interest" description="Disordered" evidence="6">
    <location>
        <begin position="604"/>
        <end position="628"/>
    </location>
</feature>
<dbReference type="PANTHER" id="PTHR43289:SF6">
    <property type="entry name" value="SERINE_THREONINE-PROTEIN KINASE NEKL-3"/>
    <property type="match status" value="1"/>
</dbReference>
<feature type="binding site" evidence="5">
    <location>
        <position position="136"/>
    </location>
    <ligand>
        <name>ATP</name>
        <dbReference type="ChEBI" id="CHEBI:30616"/>
    </ligand>
</feature>
<dbReference type="PROSITE" id="PS00107">
    <property type="entry name" value="PROTEIN_KINASE_ATP"/>
    <property type="match status" value="1"/>
</dbReference>
<evidence type="ECO:0000313" key="8">
    <source>
        <dbReference type="EMBL" id="TWT68623.1"/>
    </source>
</evidence>
<keyword evidence="1 8" id="KW-0808">Transferase</keyword>
<dbReference type="InterPro" id="IPR017441">
    <property type="entry name" value="Protein_kinase_ATP_BS"/>
</dbReference>
<evidence type="ECO:0000256" key="3">
    <source>
        <dbReference type="ARBA" id="ARBA00022777"/>
    </source>
</evidence>
<dbReference type="SMART" id="SM00220">
    <property type="entry name" value="S_TKc"/>
    <property type="match status" value="1"/>
</dbReference>
<keyword evidence="2 5" id="KW-0547">Nucleotide-binding</keyword>
<dbReference type="CDD" id="cd14014">
    <property type="entry name" value="STKc_PknB_like"/>
    <property type="match status" value="1"/>
</dbReference>
<dbReference type="GO" id="GO:0004674">
    <property type="term" value="F:protein serine/threonine kinase activity"/>
    <property type="evidence" value="ECO:0007669"/>
    <property type="project" value="UniProtKB-EC"/>
</dbReference>
<comment type="caution">
    <text evidence="8">The sequence shown here is derived from an EMBL/GenBank/DDBJ whole genome shotgun (WGS) entry which is preliminary data.</text>
</comment>
<evidence type="ECO:0000256" key="2">
    <source>
        <dbReference type="ARBA" id="ARBA00022741"/>
    </source>
</evidence>
<accession>A0A5C5Y1U9</accession>
<feature type="region of interest" description="Disordered" evidence="6">
    <location>
        <begin position="1"/>
        <end position="26"/>
    </location>
</feature>
<dbReference type="NCBIfam" id="TIGR03067">
    <property type="entry name" value="Planc_TIGR03067"/>
    <property type="match status" value="1"/>
</dbReference>
<dbReference type="InterPro" id="IPR008271">
    <property type="entry name" value="Ser/Thr_kinase_AS"/>
</dbReference>
<dbReference type="PANTHER" id="PTHR43289">
    <property type="entry name" value="MITOGEN-ACTIVATED PROTEIN KINASE KINASE KINASE 20-RELATED"/>
    <property type="match status" value="1"/>
</dbReference>
<organism evidence="8 9">
    <name type="scientific">Crateriforma conspicua</name>
    <dbReference type="NCBI Taxonomy" id="2527996"/>
    <lineage>
        <taxon>Bacteria</taxon>
        <taxon>Pseudomonadati</taxon>
        <taxon>Planctomycetota</taxon>
        <taxon>Planctomycetia</taxon>
        <taxon>Planctomycetales</taxon>
        <taxon>Planctomycetaceae</taxon>
        <taxon>Crateriforma</taxon>
    </lineage>
</organism>
<dbReference type="Proteomes" id="UP000317238">
    <property type="component" value="Unassembled WGS sequence"/>
</dbReference>